<evidence type="ECO:0000313" key="2">
    <source>
        <dbReference type="EMBL" id="NYG38083.1"/>
    </source>
</evidence>
<organism evidence="2 3">
    <name type="scientific">Janibacter alkaliphilus</name>
    <dbReference type="NCBI Taxonomy" id="1069963"/>
    <lineage>
        <taxon>Bacteria</taxon>
        <taxon>Bacillati</taxon>
        <taxon>Actinomycetota</taxon>
        <taxon>Actinomycetes</taxon>
        <taxon>Micrococcales</taxon>
        <taxon>Intrasporangiaceae</taxon>
        <taxon>Janibacter</taxon>
    </lineage>
</organism>
<keyword evidence="1" id="KW-0812">Transmembrane</keyword>
<dbReference type="AlphaFoldDB" id="A0A852XBG8"/>
<protein>
    <submittedName>
        <fullName evidence="2">Putative membrane protein</fullName>
    </submittedName>
</protein>
<feature type="transmembrane region" description="Helical" evidence="1">
    <location>
        <begin position="79"/>
        <end position="101"/>
    </location>
</feature>
<comment type="caution">
    <text evidence="2">The sequence shown here is derived from an EMBL/GenBank/DDBJ whole genome shotgun (WGS) entry which is preliminary data.</text>
</comment>
<dbReference type="Proteomes" id="UP000592181">
    <property type="component" value="Unassembled WGS sequence"/>
</dbReference>
<accession>A0A852XBG8</accession>
<keyword evidence="1" id="KW-0472">Membrane</keyword>
<evidence type="ECO:0000256" key="1">
    <source>
        <dbReference type="SAM" id="Phobius"/>
    </source>
</evidence>
<keyword evidence="1" id="KW-1133">Transmembrane helix</keyword>
<dbReference type="InterPro" id="IPR009732">
    <property type="entry name" value="DUF1304"/>
</dbReference>
<sequence length="128" mass="12912">MLIAAAVLALLAAALHVYIWYLESVAWTGAARSVFGTSAEEAEATREMAYNQGFYNLFLSVVAGVGAVLLVVGDEAVGAALVLAGAGSMLAAALVLGVSSPAKRRPAAMQGALPLLSVLLLLVGLVTG</sequence>
<evidence type="ECO:0000313" key="3">
    <source>
        <dbReference type="Proteomes" id="UP000592181"/>
    </source>
</evidence>
<dbReference type="Pfam" id="PF06993">
    <property type="entry name" value="DUF1304"/>
    <property type="match status" value="1"/>
</dbReference>
<dbReference type="RefSeq" id="WP_179463334.1">
    <property type="nucleotide sequence ID" value="NZ_JACBZX010000001.1"/>
</dbReference>
<reference evidence="2 3" key="1">
    <citation type="submission" date="2020-07" db="EMBL/GenBank/DDBJ databases">
        <title>Sequencing the genomes of 1000 actinobacteria strains.</title>
        <authorList>
            <person name="Klenk H.-P."/>
        </authorList>
    </citation>
    <scope>NUCLEOTIDE SEQUENCE [LARGE SCALE GENOMIC DNA]</scope>
    <source>
        <strain evidence="2 3">DSM 24723</strain>
    </source>
</reference>
<dbReference type="EMBL" id="JACBZX010000001">
    <property type="protein sequence ID" value="NYG38083.1"/>
    <property type="molecule type" value="Genomic_DNA"/>
</dbReference>
<name>A0A852XBG8_9MICO</name>
<proteinExistence type="predicted"/>
<gene>
    <name evidence="2" type="ORF">BJY28_002552</name>
</gene>
<feature type="transmembrane region" description="Helical" evidence="1">
    <location>
        <begin position="107"/>
        <end position="126"/>
    </location>
</feature>
<feature type="transmembrane region" description="Helical" evidence="1">
    <location>
        <begin position="53"/>
        <end position="72"/>
    </location>
</feature>
<keyword evidence="3" id="KW-1185">Reference proteome</keyword>